<accession>A0ABT2ZF42</accession>
<dbReference type="Gene3D" id="3.90.1150.10">
    <property type="entry name" value="Aspartate Aminotransferase, domain 1"/>
    <property type="match status" value="1"/>
</dbReference>
<dbReference type="EMBL" id="JAOWKY010000004">
    <property type="protein sequence ID" value="MCV2869765.1"/>
    <property type="molecule type" value="Genomic_DNA"/>
</dbReference>
<reference evidence="5 6" key="1">
    <citation type="submission" date="2022-10" db="EMBL/GenBank/DDBJ databases">
        <title>Defluviimonas sp. nov., isolated from ocean surface water.</title>
        <authorList>
            <person name="He W."/>
            <person name="Wang L."/>
            <person name="Zhang D.-F."/>
        </authorList>
    </citation>
    <scope>NUCLEOTIDE SEQUENCE [LARGE SCALE GENOMIC DNA]</scope>
    <source>
        <strain evidence="5 6">WL0002</strain>
    </source>
</reference>
<evidence type="ECO:0000313" key="6">
    <source>
        <dbReference type="Proteomes" id="UP001652542"/>
    </source>
</evidence>
<evidence type="ECO:0000256" key="3">
    <source>
        <dbReference type="ARBA" id="ARBA00022898"/>
    </source>
</evidence>
<dbReference type="InterPro" id="IPR049704">
    <property type="entry name" value="Aminotrans_3_PPA_site"/>
</dbReference>
<dbReference type="SUPFAM" id="SSF56112">
    <property type="entry name" value="Protein kinase-like (PK-like)"/>
    <property type="match status" value="1"/>
</dbReference>
<evidence type="ECO:0000256" key="1">
    <source>
        <dbReference type="ARBA" id="ARBA00001933"/>
    </source>
</evidence>
<keyword evidence="6" id="KW-1185">Reference proteome</keyword>
<sequence>MTSLGADAPRFSQDDFATLAMRHHGVSGTLTPLSSERDQNMMLRDERGRAWVFKIANANENPALVDAQIAALRHVQSVDPLLPVPHVLPTVNGSDSAMIKAADGRLHRFYAVTFLEGEVAGACRLDAADYRRIGAGIARLGRALRGFTHPALLDRRLVWDLREAAAALAKVDCLPEAAPAAEVTHCLGHFTTNVLPILPGLRAQTIHGDVHGHNLILGPGNAIAGLIDFGDLIHAPLIFDLGSALGDFIARPEGAADIMLSMVEGYNSVTPLEEAEIDVLYDLMMARQATTMVILAYRIAEDPEFPPYLADHGFGAPEAFRALHAIGREHSTALFRRACGLPPRRSRASVGELIERRKRVMGSRPYVFYDPPLHMVKGEGVWLIDAEGRRYLDCYNNVPIVGHCHPRVIGAIDHQMRILNTNTRYLGEQVLEYAERLGASTGGALTACAFVNSGSEANDIAWRMARAWTGNPGFICQDFAYHGITEAIDAVSPSAMRQGETPGHVRTILAPDGYRGPYRHGTSDMAARYAGDADRAIASLAKAGMAPAAVIVDSAFMTNGILAPLPGYVAAIFETVRAAGGLCIADEVQSGFGRMGEHFWGYQHHGVTPDFVTIGKPAGNGHPLGVVLTRPEILDHFCNQTAFFSTFGGNNVSAAAGLAVLDVIEDGDHVRQAGETARYMFAGLRNLKARHPIIGDVRSAGLAFGIELVHDHADLSPAPQETDRLVNLMREEGLLVGTEGVHGNIVKMRPPLIFQTGHADLALQMMDRALARL</sequence>
<dbReference type="InterPro" id="IPR015424">
    <property type="entry name" value="PyrdxlP-dep_Trfase"/>
</dbReference>
<dbReference type="GO" id="GO:0008483">
    <property type="term" value="F:transaminase activity"/>
    <property type="evidence" value="ECO:0007669"/>
    <property type="project" value="UniProtKB-KW"/>
</dbReference>
<evidence type="ECO:0000259" key="4">
    <source>
        <dbReference type="Pfam" id="PF01636"/>
    </source>
</evidence>
<dbReference type="SUPFAM" id="SSF53383">
    <property type="entry name" value="PLP-dependent transferases"/>
    <property type="match status" value="1"/>
</dbReference>
<dbReference type="Pfam" id="PF01636">
    <property type="entry name" value="APH"/>
    <property type="match status" value="1"/>
</dbReference>
<comment type="similarity">
    <text evidence="2">Belongs to the class-III pyridoxal-phosphate-dependent aminotransferase family.</text>
</comment>
<dbReference type="InterPro" id="IPR015422">
    <property type="entry name" value="PyrdxlP-dep_Trfase_small"/>
</dbReference>
<dbReference type="InterPro" id="IPR005814">
    <property type="entry name" value="Aminotrans_3"/>
</dbReference>
<comment type="caution">
    <text evidence="5">The sequence shown here is derived from an EMBL/GenBank/DDBJ whole genome shotgun (WGS) entry which is preliminary data.</text>
</comment>
<feature type="domain" description="Aminoglycoside phosphotransferase" evidence="4">
    <location>
        <begin position="29"/>
        <end position="255"/>
    </location>
</feature>
<dbReference type="Proteomes" id="UP001652542">
    <property type="component" value="Unassembled WGS sequence"/>
</dbReference>
<name>A0ABT2ZF42_9RHOB</name>
<organism evidence="5 6">
    <name type="scientific">Albidovulum marisflavi</name>
    <dbReference type="NCBI Taxonomy" id="2984159"/>
    <lineage>
        <taxon>Bacteria</taxon>
        <taxon>Pseudomonadati</taxon>
        <taxon>Pseudomonadota</taxon>
        <taxon>Alphaproteobacteria</taxon>
        <taxon>Rhodobacterales</taxon>
        <taxon>Paracoccaceae</taxon>
        <taxon>Albidovulum</taxon>
    </lineage>
</organism>
<evidence type="ECO:0000256" key="2">
    <source>
        <dbReference type="ARBA" id="ARBA00008954"/>
    </source>
</evidence>
<gene>
    <name evidence="5" type="ORF">OEW28_14110</name>
</gene>
<comment type="cofactor">
    <cofactor evidence="1">
        <name>pyridoxal 5'-phosphate</name>
        <dbReference type="ChEBI" id="CHEBI:597326"/>
    </cofactor>
</comment>
<protein>
    <submittedName>
        <fullName evidence="5">Aminotransferase class III-fold pyridoxal phosphate-dependent enzyme</fullName>
    </submittedName>
</protein>
<dbReference type="Gene3D" id="3.40.640.10">
    <property type="entry name" value="Type I PLP-dependent aspartate aminotransferase-like (Major domain)"/>
    <property type="match status" value="1"/>
</dbReference>
<dbReference type="InterPro" id="IPR002575">
    <property type="entry name" value="Aminoglycoside_PTrfase"/>
</dbReference>
<dbReference type="CDD" id="cd00610">
    <property type="entry name" value="OAT_like"/>
    <property type="match status" value="1"/>
</dbReference>
<dbReference type="PANTHER" id="PTHR45688">
    <property type="match status" value="1"/>
</dbReference>
<proteinExistence type="inferred from homology"/>
<dbReference type="Gene3D" id="3.90.1200.10">
    <property type="match status" value="1"/>
</dbReference>
<keyword evidence="3" id="KW-0663">Pyridoxal phosphate</keyword>
<evidence type="ECO:0000313" key="5">
    <source>
        <dbReference type="EMBL" id="MCV2869765.1"/>
    </source>
</evidence>
<keyword evidence="5" id="KW-0808">Transferase</keyword>
<dbReference type="InterPro" id="IPR011009">
    <property type="entry name" value="Kinase-like_dom_sf"/>
</dbReference>
<dbReference type="InterPro" id="IPR015421">
    <property type="entry name" value="PyrdxlP-dep_Trfase_major"/>
</dbReference>
<dbReference type="RefSeq" id="WP_263735443.1">
    <property type="nucleotide sequence ID" value="NZ_JAOWKY010000004.1"/>
</dbReference>
<dbReference type="Pfam" id="PF00202">
    <property type="entry name" value="Aminotran_3"/>
    <property type="match status" value="1"/>
</dbReference>
<dbReference type="PROSITE" id="PS00600">
    <property type="entry name" value="AA_TRANSFER_CLASS_3"/>
    <property type="match status" value="1"/>
</dbReference>
<keyword evidence="5" id="KW-0032">Aminotransferase</keyword>
<dbReference type="PANTHER" id="PTHR45688:SF13">
    <property type="entry name" value="ALANINE--GLYOXYLATE AMINOTRANSFERASE 2-LIKE"/>
    <property type="match status" value="1"/>
</dbReference>